<sequence length="883" mass="99177">MATDDLDCSTQLVVSETLETLAADSREGDCKTSDGVGPPASEPDMGSEKKMSESPRAEIDTSAPFESVKEAATRFGGMGFWRPHSHKPSEHEFEAVDMAQVEEQAVQLEKDLMAKERETLDVLKELETTKRVVEELKLKLQREASEVGAAFNANSDDINVSPSVEEEEKENHVNPNTNGAFSLCPSSAPGFILMELKQAKFNLTRTTNDLAGIRATVESFNKKIETERLSLEKTRKRLSSSSSKISSLEEELSKTRLKLELVQDSDIKGGDSDTTDLSSELQKLSCEAEQYKKMGEAAKKEVLRAMSEIEQTKTRIKTAEIRLVAAKKMKEAARATEAVALAEIKALSINEQKPEGVNLSYEEYMSLTSKAREAEEASRRRVTDTMLLVDEANVSRMEILKTVEEAAEEVKTSKKVLEEALNRVEAANRAKLAVEEALRKWRSENGQRRRSVQNSTKFKNTSYPSHRRKDSRLTDVNGLNLLNDDEPKPVLRPTLSIGQILSRKLFLTEEFGNGVKPQKGSAIKRKMSLGQMLSGPNDEAPFTWKAEREIGHKQQLPVKRKKFGFARFSVLMRKQNKHKKKHTPNFMCHRIINSYTYKRIWVFKLLQKGTMDVKVGLLVILVLGASCACDARELLSAGLSDRETVTFDVSVLQIELEPEGGLEGSSEVVKNEHFCTLCEEFAAEALEYLQEDKTQTEVIEMLHNTCSQLRSFEQQCITLVDYYVPLFFDQVGSVEPGDFCQKVNLCEQAVIASPLQSEDKCEICHQAVAEVLLKLKDPDTKLEIIEILLKACNAMEGHVKKCKTLVFEYGPLILTNAEQYLEKTDMCNAIHACYSPSADSNEATQITKPPSPQVDLKLRSTNDDDEEEEEEEEEEEQRKKEIN</sequence>
<evidence type="ECO:0000313" key="2">
    <source>
        <dbReference type="Proteomes" id="UP000828048"/>
    </source>
</evidence>
<keyword evidence="2" id="KW-1185">Reference proteome</keyword>
<reference evidence="1 2" key="1">
    <citation type="journal article" date="2021" name="Hortic Res">
        <title>High-quality reference genome and annotation aids understanding of berry development for evergreen blueberry (Vaccinium darrowii).</title>
        <authorList>
            <person name="Yu J."/>
            <person name="Hulse-Kemp A.M."/>
            <person name="Babiker E."/>
            <person name="Staton M."/>
        </authorList>
    </citation>
    <scope>NUCLEOTIDE SEQUENCE [LARGE SCALE GENOMIC DNA]</scope>
    <source>
        <strain evidence="2">cv. NJ 8807/NJ 8810</strain>
        <tissue evidence="1">Young leaf</tissue>
    </source>
</reference>
<dbReference type="EMBL" id="CM037159">
    <property type="protein sequence ID" value="KAH7866554.1"/>
    <property type="molecule type" value="Genomic_DNA"/>
</dbReference>
<gene>
    <name evidence="1" type="ORF">Vadar_021907</name>
</gene>
<comment type="caution">
    <text evidence="1">The sequence shown here is derived from an EMBL/GenBank/DDBJ whole genome shotgun (WGS) entry which is preliminary data.</text>
</comment>
<accession>A0ACB7ZLQ3</accession>
<proteinExistence type="predicted"/>
<dbReference type="Proteomes" id="UP000828048">
    <property type="component" value="Chromosome 9"/>
</dbReference>
<organism evidence="1 2">
    <name type="scientific">Vaccinium darrowii</name>
    <dbReference type="NCBI Taxonomy" id="229202"/>
    <lineage>
        <taxon>Eukaryota</taxon>
        <taxon>Viridiplantae</taxon>
        <taxon>Streptophyta</taxon>
        <taxon>Embryophyta</taxon>
        <taxon>Tracheophyta</taxon>
        <taxon>Spermatophyta</taxon>
        <taxon>Magnoliopsida</taxon>
        <taxon>eudicotyledons</taxon>
        <taxon>Gunneridae</taxon>
        <taxon>Pentapetalae</taxon>
        <taxon>asterids</taxon>
        <taxon>Ericales</taxon>
        <taxon>Ericaceae</taxon>
        <taxon>Vaccinioideae</taxon>
        <taxon>Vaccinieae</taxon>
        <taxon>Vaccinium</taxon>
    </lineage>
</organism>
<name>A0ACB7ZLQ3_9ERIC</name>
<evidence type="ECO:0000313" key="1">
    <source>
        <dbReference type="EMBL" id="KAH7866554.1"/>
    </source>
</evidence>
<protein>
    <submittedName>
        <fullName evidence="1">Uncharacterized protein</fullName>
    </submittedName>
</protein>